<proteinExistence type="predicted"/>
<sequence>MVVSIVVLIPKIPTGCFSVAKMQDYG</sequence>
<reference evidence="1" key="1">
    <citation type="submission" date="2014-09" db="EMBL/GenBank/DDBJ databases">
        <authorList>
            <person name="Magalhaes I.L.F."/>
            <person name="Oliveira U."/>
            <person name="Santos F.R."/>
            <person name="Vidigal T.H.D.A."/>
            <person name="Brescovit A.D."/>
            <person name="Santos A.J."/>
        </authorList>
    </citation>
    <scope>NUCLEOTIDE SEQUENCE</scope>
    <source>
        <tissue evidence="1">Shoot tissue taken approximately 20 cm above the soil surface</tissue>
    </source>
</reference>
<accession>A0A0A8Y5T2</accession>
<organism evidence="1">
    <name type="scientific">Arundo donax</name>
    <name type="common">Giant reed</name>
    <name type="synonym">Donax arundinaceus</name>
    <dbReference type="NCBI Taxonomy" id="35708"/>
    <lineage>
        <taxon>Eukaryota</taxon>
        <taxon>Viridiplantae</taxon>
        <taxon>Streptophyta</taxon>
        <taxon>Embryophyta</taxon>
        <taxon>Tracheophyta</taxon>
        <taxon>Spermatophyta</taxon>
        <taxon>Magnoliopsida</taxon>
        <taxon>Liliopsida</taxon>
        <taxon>Poales</taxon>
        <taxon>Poaceae</taxon>
        <taxon>PACMAD clade</taxon>
        <taxon>Arundinoideae</taxon>
        <taxon>Arundineae</taxon>
        <taxon>Arundo</taxon>
    </lineage>
</organism>
<dbReference type="AlphaFoldDB" id="A0A0A8Y5T2"/>
<protein>
    <submittedName>
        <fullName evidence="1">Uncharacterized protein</fullName>
    </submittedName>
</protein>
<evidence type="ECO:0000313" key="1">
    <source>
        <dbReference type="EMBL" id="JAD19337.1"/>
    </source>
</evidence>
<name>A0A0A8Y5T2_ARUDO</name>
<reference evidence="1" key="2">
    <citation type="journal article" date="2015" name="Data Brief">
        <title>Shoot transcriptome of the giant reed, Arundo donax.</title>
        <authorList>
            <person name="Barrero R.A."/>
            <person name="Guerrero F.D."/>
            <person name="Moolhuijzen P."/>
            <person name="Goolsby J.A."/>
            <person name="Tidwell J."/>
            <person name="Bellgard S.E."/>
            <person name="Bellgard M.I."/>
        </authorList>
    </citation>
    <scope>NUCLEOTIDE SEQUENCE</scope>
    <source>
        <tissue evidence="1">Shoot tissue taken approximately 20 cm above the soil surface</tissue>
    </source>
</reference>
<dbReference type="EMBL" id="GBRH01278558">
    <property type="protein sequence ID" value="JAD19337.1"/>
    <property type="molecule type" value="Transcribed_RNA"/>
</dbReference>